<evidence type="ECO:0000259" key="5">
    <source>
        <dbReference type="Pfam" id="PF07980"/>
    </source>
</evidence>
<feature type="domain" description="RagB/SusD" evidence="5">
    <location>
        <begin position="261"/>
        <end position="402"/>
    </location>
</feature>
<dbReference type="Pfam" id="PF14322">
    <property type="entry name" value="SusD-like_3"/>
    <property type="match status" value="1"/>
</dbReference>
<organism evidence="7">
    <name type="scientific">termite gut metagenome</name>
    <dbReference type="NCBI Taxonomy" id="433724"/>
    <lineage>
        <taxon>unclassified sequences</taxon>
        <taxon>metagenomes</taxon>
        <taxon>organismal metagenomes</taxon>
    </lineage>
</organism>
<dbReference type="Gene3D" id="1.25.40.390">
    <property type="match status" value="1"/>
</dbReference>
<evidence type="ECO:0000259" key="6">
    <source>
        <dbReference type="Pfam" id="PF14322"/>
    </source>
</evidence>
<dbReference type="AlphaFoldDB" id="A0A5J4Q2J5"/>
<dbReference type="InterPro" id="IPR033985">
    <property type="entry name" value="SusD-like_N"/>
</dbReference>
<reference evidence="7" key="1">
    <citation type="submission" date="2019-03" db="EMBL/GenBank/DDBJ databases">
        <title>Single cell metagenomics reveals metabolic interactions within the superorganism composed of flagellate Streblomastix strix and complex community of Bacteroidetes bacteria on its surface.</title>
        <authorList>
            <person name="Treitli S.C."/>
            <person name="Kolisko M."/>
            <person name="Husnik F."/>
            <person name="Keeling P."/>
            <person name="Hampl V."/>
        </authorList>
    </citation>
    <scope>NUCLEOTIDE SEQUENCE</scope>
    <source>
        <strain evidence="7">STM</strain>
    </source>
</reference>
<dbReference type="InterPro" id="IPR011990">
    <property type="entry name" value="TPR-like_helical_dom_sf"/>
</dbReference>
<evidence type="ECO:0000256" key="3">
    <source>
        <dbReference type="ARBA" id="ARBA00023136"/>
    </source>
</evidence>
<evidence type="ECO:0000313" key="7">
    <source>
        <dbReference type="EMBL" id="KAA6315897.1"/>
    </source>
</evidence>
<evidence type="ECO:0008006" key="8">
    <source>
        <dbReference type="Google" id="ProtNLM"/>
    </source>
</evidence>
<evidence type="ECO:0000256" key="4">
    <source>
        <dbReference type="ARBA" id="ARBA00023237"/>
    </source>
</evidence>
<evidence type="ECO:0000256" key="2">
    <source>
        <dbReference type="ARBA" id="ARBA00022729"/>
    </source>
</evidence>
<dbReference type="InterPro" id="IPR012944">
    <property type="entry name" value="SusD_RagB_dom"/>
</dbReference>
<dbReference type="Pfam" id="PF07980">
    <property type="entry name" value="SusD_RagB"/>
    <property type="match status" value="1"/>
</dbReference>
<dbReference type="SUPFAM" id="SSF48452">
    <property type="entry name" value="TPR-like"/>
    <property type="match status" value="1"/>
</dbReference>
<proteinExistence type="predicted"/>
<feature type="non-terminal residue" evidence="7">
    <location>
        <position position="1"/>
    </location>
</feature>
<accession>A0A5J4Q2J5</accession>
<name>A0A5J4Q2J5_9ZZZZ</name>
<comment type="subcellular location">
    <subcellularLocation>
        <location evidence="1">Cell outer membrane</location>
    </subcellularLocation>
</comment>
<dbReference type="GO" id="GO:0009279">
    <property type="term" value="C:cell outer membrane"/>
    <property type="evidence" value="ECO:0007669"/>
    <property type="project" value="UniProtKB-SubCell"/>
</dbReference>
<comment type="caution">
    <text evidence="7">The sequence shown here is derived from an EMBL/GenBank/DDBJ whole genome shotgun (WGS) entry which is preliminary data.</text>
</comment>
<gene>
    <name evidence="7" type="ORF">EZS27_033715</name>
</gene>
<feature type="domain" description="SusD-like N-terminal" evidence="6">
    <location>
        <begin position="8"/>
        <end position="147"/>
    </location>
</feature>
<keyword evidence="2" id="KW-0732">Signal</keyword>
<sequence>SWFVTLYQYNDRVATGGYAPGRVWKYSYAQIRDLNSIITALADENALTDAQKNLKGEALVLRAFHYFTLVNFYQTGGEWNKIKDLPGVPIYTEAVQEGNGRGTVKDVYAQIAEDYETAIPLLEGFNPSSPTRVTQVAAKLLTARAYLYSGDYENALKYSTQVVNETTLMPTTDYTKGFADISNTEWLWGVDITTETSTIYASFFSVIDNYSPGYAGLLGQYKSIDRRLYDHINGNDIRKAVFEDKEGGELKVPYAQKKFRDQSGNFLGDYVYLRAAEAYYIKAEAEARIKTPAEAKATLDIITNARTIEGTHSYAWASGKEELLDQIFVHKRIELWGEGHGLFEFNRLEKTINRNYEGSNHPVGNINSGDRALPWHDVLRTFQIPIEELEGNSNITDTDQNP</sequence>
<keyword evidence="3" id="KW-0472">Membrane</keyword>
<evidence type="ECO:0000256" key="1">
    <source>
        <dbReference type="ARBA" id="ARBA00004442"/>
    </source>
</evidence>
<dbReference type="EMBL" id="SNRY01005080">
    <property type="protein sequence ID" value="KAA6315897.1"/>
    <property type="molecule type" value="Genomic_DNA"/>
</dbReference>
<protein>
    <recommendedName>
        <fullName evidence="8">RagB/SusD family nutrient uptake outer membrane protein</fullName>
    </recommendedName>
</protein>
<keyword evidence="4" id="KW-0998">Cell outer membrane</keyword>